<dbReference type="EMBL" id="FQTU01000002">
    <property type="protein sequence ID" value="SHE42870.1"/>
    <property type="molecule type" value="Genomic_DNA"/>
</dbReference>
<evidence type="ECO:0000313" key="3">
    <source>
        <dbReference type="Proteomes" id="UP000184251"/>
    </source>
</evidence>
<evidence type="ECO:0000313" key="2">
    <source>
        <dbReference type="EMBL" id="SHE42870.1"/>
    </source>
</evidence>
<dbReference type="InterPro" id="IPR016195">
    <property type="entry name" value="Pol/histidinol_Pase-like"/>
</dbReference>
<organism evidence="2 3">
    <name type="scientific">Alkalibacter saccharofermentans DSM 14828</name>
    <dbReference type="NCBI Taxonomy" id="1120975"/>
    <lineage>
        <taxon>Bacteria</taxon>
        <taxon>Bacillati</taxon>
        <taxon>Bacillota</taxon>
        <taxon>Clostridia</taxon>
        <taxon>Eubacteriales</taxon>
        <taxon>Eubacteriaceae</taxon>
        <taxon>Alkalibacter</taxon>
    </lineage>
</organism>
<evidence type="ECO:0000259" key="1">
    <source>
        <dbReference type="SMART" id="SM00481"/>
    </source>
</evidence>
<dbReference type="STRING" id="1120975.SAMN02746064_00469"/>
<dbReference type="SUPFAM" id="SSF89550">
    <property type="entry name" value="PHP domain-like"/>
    <property type="match status" value="1"/>
</dbReference>
<gene>
    <name evidence="2" type="ORF">SAMN02746064_00469</name>
</gene>
<dbReference type="RefSeq" id="WP_073269468.1">
    <property type="nucleotide sequence ID" value="NZ_FQTU01000002.1"/>
</dbReference>
<dbReference type="Pfam" id="PF02811">
    <property type="entry name" value="PHP"/>
    <property type="match status" value="1"/>
</dbReference>
<name>A0A1M4TEF4_9FIRM</name>
<sequence>MRKIDLHVHTKASSDGELSPDEILRLAVKEEIGVIAITDHDSINSVAETMEKSSSYGIEVLSGTELFCKKGEKFLHMLGYCFEPDAAEINRLVNDIANDRGRWLEEQINLFRKNGLYAEEAKAWEFCRDTPPLFSSAAYAVFYDERNKDHPLIDEYKKYENPVHQMSVRLLAYGKPLYTPHYIPDTSDFIKSIKESGGVPVLAHPGYDQMRVDFNDTRFMDSLVEEGLEGVEVYYITHTEDDIKIYLKYCLERDLIYTTGSDFHGKYKPNIKIGQLGITDYEIVEDLKKRRDKIRGDRYL</sequence>
<protein>
    <recommendedName>
        <fullName evidence="1">Polymerase/histidinol phosphatase N-terminal domain-containing protein</fullName>
    </recommendedName>
</protein>
<dbReference type="Proteomes" id="UP000184251">
    <property type="component" value="Unassembled WGS sequence"/>
</dbReference>
<reference evidence="2 3" key="1">
    <citation type="submission" date="2016-11" db="EMBL/GenBank/DDBJ databases">
        <authorList>
            <person name="Jaros S."/>
            <person name="Januszkiewicz K."/>
            <person name="Wedrychowicz H."/>
        </authorList>
    </citation>
    <scope>NUCLEOTIDE SEQUENCE [LARGE SCALE GENOMIC DNA]</scope>
    <source>
        <strain evidence="2 3">DSM 14828</strain>
    </source>
</reference>
<dbReference type="SMART" id="SM00481">
    <property type="entry name" value="POLIIIAc"/>
    <property type="match status" value="1"/>
</dbReference>
<dbReference type="CDD" id="cd07438">
    <property type="entry name" value="PHP_HisPPase_AMP"/>
    <property type="match status" value="1"/>
</dbReference>
<accession>A0A1M4TEF4</accession>
<dbReference type="OrthoDB" id="9804333at2"/>
<feature type="domain" description="Polymerase/histidinol phosphatase N-terminal" evidence="1">
    <location>
        <begin position="4"/>
        <end position="70"/>
    </location>
</feature>
<keyword evidence="3" id="KW-1185">Reference proteome</keyword>
<dbReference type="PANTHER" id="PTHR42924">
    <property type="entry name" value="EXONUCLEASE"/>
    <property type="match status" value="1"/>
</dbReference>
<dbReference type="InterPro" id="IPR004013">
    <property type="entry name" value="PHP_dom"/>
</dbReference>
<dbReference type="AlphaFoldDB" id="A0A1M4TEF4"/>
<dbReference type="PANTHER" id="PTHR42924:SF3">
    <property type="entry name" value="POLYMERASE_HISTIDINOL PHOSPHATASE N-TERMINAL DOMAIN-CONTAINING PROTEIN"/>
    <property type="match status" value="1"/>
</dbReference>
<dbReference type="InterPro" id="IPR052018">
    <property type="entry name" value="PHP_domain"/>
</dbReference>
<dbReference type="InterPro" id="IPR003141">
    <property type="entry name" value="Pol/His_phosphatase_N"/>
</dbReference>
<dbReference type="GO" id="GO:0004534">
    <property type="term" value="F:5'-3' RNA exonuclease activity"/>
    <property type="evidence" value="ECO:0007669"/>
    <property type="project" value="TreeGrafter"/>
</dbReference>
<dbReference type="Gene3D" id="1.10.150.650">
    <property type="match status" value="1"/>
</dbReference>
<proteinExistence type="predicted"/>
<dbReference type="Gene3D" id="3.20.20.140">
    <property type="entry name" value="Metal-dependent hydrolases"/>
    <property type="match status" value="1"/>
</dbReference>
<dbReference type="GO" id="GO:0035312">
    <property type="term" value="F:5'-3' DNA exonuclease activity"/>
    <property type="evidence" value="ECO:0007669"/>
    <property type="project" value="TreeGrafter"/>
</dbReference>